<dbReference type="GO" id="GO:0016787">
    <property type="term" value="F:hydrolase activity"/>
    <property type="evidence" value="ECO:0007669"/>
    <property type="project" value="UniProtKB-KW"/>
</dbReference>
<name>A0AAN9YHM3_9PEZI</name>
<dbReference type="AlphaFoldDB" id="A0AAN9YHM3"/>
<keyword evidence="5" id="KW-1185">Reference proteome</keyword>
<evidence type="ECO:0000256" key="1">
    <source>
        <dbReference type="ARBA" id="ARBA00006336"/>
    </source>
</evidence>
<dbReference type="PANTHER" id="PTHR43540:SF1">
    <property type="entry name" value="ISOCHORISMATASE HYDROLASE"/>
    <property type="match status" value="1"/>
</dbReference>
<gene>
    <name evidence="4" type="ORF">SLS62_009800</name>
</gene>
<evidence type="ECO:0000256" key="2">
    <source>
        <dbReference type="ARBA" id="ARBA00022801"/>
    </source>
</evidence>
<sequence length="242" mass="25517">MKPATTSKTALVIIDVQCGFRHPTHWGTSRSTPDCESNIALLLDAARAYNKEQQLLATTAATASSSPDAASASSEIAICHVHHHSIYPTSLLHPSTRLEVSDGGSASMRAVDPEPFAAPQAGEAVFVKDVNSGFIGTGLEAFLRSQGVRQLVIVGLTTDHCVSTTTRMASNLRVVAVRRENDDGDVYDEGDVVLVGDACATYAKGGFDAETVHKVSLASLDGEFAQVESTRKVLEGVFGQSG</sequence>
<protein>
    <recommendedName>
        <fullName evidence="3">Isochorismatase-like domain-containing protein</fullName>
    </recommendedName>
</protein>
<dbReference type="Gene3D" id="3.40.50.850">
    <property type="entry name" value="Isochorismatase-like"/>
    <property type="match status" value="1"/>
</dbReference>
<dbReference type="InterPro" id="IPR036380">
    <property type="entry name" value="Isochorismatase-like_sf"/>
</dbReference>
<dbReference type="InterPro" id="IPR050272">
    <property type="entry name" value="Isochorismatase-like_hydrls"/>
</dbReference>
<dbReference type="SUPFAM" id="SSF52499">
    <property type="entry name" value="Isochorismatase-like hydrolases"/>
    <property type="match status" value="1"/>
</dbReference>
<comment type="similarity">
    <text evidence="1">Belongs to the isochorismatase family.</text>
</comment>
<dbReference type="EMBL" id="JAKJXP020000109">
    <property type="protein sequence ID" value="KAK7745248.1"/>
    <property type="molecule type" value="Genomic_DNA"/>
</dbReference>
<organism evidence="4 5">
    <name type="scientific">Diatrype stigma</name>
    <dbReference type="NCBI Taxonomy" id="117547"/>
    <lineage>
        <taxon>Eukaryota</taxon>
        <taxon>Fungi</taxon>
        <taxon>Dikarya</taxon>
        <taxon>Ascomycota</taxon>
        <taxon>Pezizomycotina</taxon>
        <taxon>Sordariomycetes</taxon>
        <taxon>Xylariomycetidae</taxon>
        <taxon>Xylariales</taxon>
        <taxon>Diatrypaceae</taxon>
        <taxon>Diatrype</taxon>
    </lineage>
</organism>
<evidence type="ECO:0000313" key="4">
    <source>
        <dbReference type="EMBL" id="KAK7745248.1"/>
    </source>
</evidence>
<dbReference type="PANTHER" id="PTHR43540">
    <property type="entry name" value="PEROXYUREIDOACRYLATE/UREIDOACRYLATE AMIDOHYDROLASE-RELATED"/>
    <property type="match status" value="1"/>
</dbReference>
<dbReference type="Proteomes" id="UP001320420">
    <property type="component" value="Unassembled WGS sequence"/>
</dbReference>
<accession>A0AAN9YHM3</accession>
<feature type="domain" description="Isochorismatase-like" evidence="3">
    <location>
        <begin position="9"/>
        <end position="230"/>
    </location>
</feature>
<proteinExistence type="inferred from homology"/>
<dbReference type="Pfam" id="PF00857">
    <property type="entry name" value="Isochorismatase"/>
    <property type="match status" value="1"/>
</dbReference>
<comment type="caution">
    <text evidence="4">The sequence shown here is derived from an EMBL/GenBank/DDBJ whole genome shotgun (WGS) entry which is preliminary data.</text>
</comment>
<evidence type="ECO:0000259" key="3">
    <source>
        <dbReference type="Pfam" id="PF00857"/>
    </source>
</evidence>
<reference evidence="4 5" key="1">
    <citation type="submission" date="2024-02" db="EMBL/GenBank/DDBJ databases">
        <title>De novo assembly and annotation of 12 fungi associated with fruit tree decline syndrome in Ontario, Canada.</title>
        <authorList>
            <person name="Sulman M."/>
            <person name="Ellouze W."/>
            <person name="Ilyukhin E."/>
        </authorList>
    </citation>
    <scope>NUCLEOTIDE SEQUENCE [LARGE SCALE GENOMIC DNA]</scope>
    <source>
        <strain evidence="4 5">M11/M66-122</strain>
    </source>
</reference>
<dbReference type="InterPro" id="IPR000868">
    <property type="entry name" value="Isochorismatase-like_dom"/>
</dbReference>
<evidence type="ECO:0000313" key="5">
    <source>
        <dbReference type="Proteomes" id="UP001320420"/>
    </source>
</evidence>
<keyword evidence="2" id="KW-0378">Hydrolase</keyword>